<comment type="caution">
    <text evidence="2">The sequence shown here is derived from an EMBL/GenBank/DDBJ whole genome shotgun (WGS) entry which is preliminary data.</text>
</comment>
<reference evidence="3" key="1">
    <citation type="journal article" date="2019" name="Int. J. Syst. Evol. Microbiol.">
        <title>The Global Catalogue of Microorganisms (GCM) 10K type strain sequencing project: providing services to taxonomists for standard genome sequencing and annotation.</title>
        <authorList>
            <consortium name="The Broad Institute Genomics Platform"/>
            <consortium name="The Broad Institute Genome Sequencing Center for Infectious Disease"/>
            <person name="Wu L."/>
            <person name="Ma J."/>
        </authorList>
    </citation>
    <scope>NUCLEOTIDE SEQUENCE [LARGE SCALE GENOMIC DNA]</scope>
    <source>
        <strain evidence="3">CGMCC 4.7643</strain>
    </source>
</reference>
<evidence type="ECO:0000313" key="2">
    <source>
        <dbReference type="EMBL" id="MFD2456964.1"/>
    </source>
</evidence>
<dbReference type="Pfam" id="PF20703">
    <property type="entry name" value="nSTAND1"/>
    <property type="match status" value="1"/>
</dbReference>
<dbReference type="SUPFAM" id="SSF52540">
    <property type="entry name" value="P-loop containing nucleoside triphosphate hydrolases"/>
    <property type="match status" value="1"/>
</dbReference>
<accession>A0ABW5GCX3</accession>
<name>A0ABW5GCX3_9PSEU</name>
<dbReference type="EMBL" id="JBHUKU010000001">
    <property type="protein sequence ID" value="MFD2456964.1"/>
    <property type="molecule type" value="Genomic_DNA"/>
</dbReference>
<gene>
    <name evidence="2" type="ORF">ACFSYJ_00065</name>
</gene>
<dbReference type="Proteomes" id="UP001597419">
    <property type="component" value="Unassembled WGS sequence"/>
</dbReference>
<keyword evidence="3" id="KW-1185">Reference proteome</keyword>
<proteinExistence type="predicted"/>
<sequence length="662" mass="72069">MPRPERVLEEGDHPVVRFAADLRRLREKAGNPPYRLLATRAFYSAGTLSEAAGGRKLPSLAVALAYAEACGGDRAEWEQRWHEAASALAARVRPERAEPREDAKTCTPYVGLAAFQPEDAERFHGREALVRDLVGGVAKHRLLVVSGASGAGKSSLLRAGLVAGARASGEPVLLMTPGRHPLQECAIALAVASGESAVALCAELRDDEGALRLRARQLVAGRGGDLLVVVDQFEEVFTRCQDPGERARFVEALISATRSEESRVRVVLGIRIDFRDRCSTYPELERAWRDARLSVGPMTADELRRAITRPVVDVGCQVESALLAALVAEHAGGAGALPLLSHALVETWRRRRGNTLTLAGYQAAGGIQDALAHTAEATYEAFTERQQRIAKHLFLRLTTLGADTEDARRGASRDEIPRDHPDVDVVLDTLIGARLIQVDDDSVQMTHDVLIRCWPRLRGWLSEDRDGLRLHRQLTEAVEAWEFLDRDPSALYHGSRLESARIWAAAHDLALNDREREFLDAGAAAETVKRSGAARRRRRVRLLAGLSAVLLVATGAAVVQILRSPAAEEGPQPVMRRSSGSSSCGDRADAVLVQTDRGRHCYPDGGRAEVDLVQYVCAGTVAATVVWSSATTEERTSVVEPGTCAGFEDVPGDTWVHRIERH</sequence>
<dbReference type="RefSeq" id="WP_345401768.1">
    <property type="nucleotide sequence ID" value="NZ_BAABHG010000013.1"/>
</dbReference>
<organism evidence="2 3">
    <name type="scientific">Amycolatopsis samaneae</name>
    <dbReference type="NCBI Taxonomy" id="664691"/>
    <lineage>
        <taxon>Bacteria</taxon>
        <taxon>Bacillati</taxon>
        <taxon>Actinomycetota</taxon>
        <taxon>Actinomycetes</taxon>
        <taxon>Pseudonocardiales</taxon>
        <taxon>Pseudonocardiaceae</taxon>
        <taxon>Amycolatopsis</taxon>
    </lineage>
</organism>
<evidence type="ECO:0000313" key="3">
    <source>
        <dbReference type="Proteomes" id="UP001597419"/>
    </source>
</evidence>
<dbReference type="InterPro" id="IPR049052">
    <property type="entry name" value="nSTAND1"/>
</dbReference>
<evidence type="ECO:0000259" key="1">
    <source>
        <dbReference type="Pfam" id="PF20703"/>
    </source>
</evidence>
<dbReference type="Gene3D" id="3.40.50.300">
    <property type="entry name" value="P-loop containing nucleotide triphosphate hydrolases"/>
    <property type="match status" value="1"/>
</dbReference>
<dbReference type="InterPro" id="IPR027417">
    <property type="entry name" value="P-loop_NTPase"/>
</dbReference>
<protein>
    <recommendedName>
        <fullName evidence="1">Novel STAND NTPase 1 domain-containing protein</fullName>
    </recommendedName>
</protein>
<feature type="domain" description="Novel STAND NTPase 1" evidence="1">
    <location>
        <begin position="108"/>
        <end position="488"/>
    </location>
</feature>